<organism evidence="1 2">
    <name type="scientific">Leptidea sinapis</name>
    <dbReference type="NCBI Taxonomy" id="189913"/>
    <lineage>
        <taxon>Eukaryota</taxon>
        <taxon>Metazoa</taxon>
        <taxon>Ecdysozoa</taxon>
        <taxon>Arthropoda</taxon>
        <taxon>Hexapoda</taxon>
        <taxon>Insecta</taxon>
        <taxon>Pterygota</taxon>
        <taxon>Neoptera</taxon>
        <taxon>Endopterygota</taxon>
        <taxon>Lepidoptera</taxon>
        <taxon>Glossata</taxon>
        <taxon>Ditrysia</taxon>
        <taxon>Papilionoidea</taxon>
        <taxon>Pieridae</taxon>
        <taxon>Dismorphiinae</taxon>
        <taxon>Leptidea</taxon>
    </lineage>
</organism>
<evidence type="ECO:0000313" key="2">
    <source>
        <dbReference type="Proteomes" id="UP000324832"/>
    </source>
</evidence>
<protein>
    <submittedName>
        <fullName evidence="1">Uncharacterized protein</fullName>
    </submittedName>
</protein>
<dbReference type="AlphaFoldDB" id="A0A5E4Q9M2"/>
<dbReference type="PANTHER" id="PTHR46917:SF1">
    <property type="entry name" value="MORN REPEAT-CONTAINING PROTEIN 2"/>
    <property type="match status" value="1"/>
</dbReference>
<gene>
    <name evidence="1" type="ORF">LSINAPIS_LOCUS6072</name>
</gene>
<dbReference type="SUPFAM" id="SSF82185">
    <property type="entry name" value="Histone H3 K4-specific methyltransferase SET7/9 N-terminal domain"/>
    <property type="match status" value="1"/>
</dbReference>
<reference evidence="1 2" key="1">
    <citation type="submission" date="2017-07" db="EMBL/GenBank/DDBJ databases">
        <authorList>
            <person name="Talla V."/>
            <person name="Backstrom N."/>
        </authorList>
    </citation>
    <scope>NUCLEOTIDE SEQUENCE [LARGE SCALE GENOMIC DNA]</scope>
</reference>
<evidence type="ECO:0000313" key="1">
    <source>
        <dbReference type="EMBL" id="VVC94013.1"/>
    </source>
</evidence>
<dbReference type="PANTHER" id="PTHR46917">
    <property type="entry name" value="MORN REPEAT-CONTAINING PROTEIN 2"/>
    <property type="match status" value="1"/>
</dbReference>
<keyword evidence="2" id="KW-1185">Reference proteome</keyword>
<dbReference type="EMBL" id="FZQP02001848">
    <property type="protein sequence ID" value="VVC94013.1"/>
    <property type="molecule type" value="Genomic_DNA"/>
</dbReference>
<name>A0A5E4Q9M2_9NEOP</name>
<proteinExistence type="predicted"/>
<dbReference type="InterPro" id="IPR052849">
    <property type="entry name" value="MORN_repeat_protein"/>
</dbReference>
<accession>A0A5E4Q9M2</accession>
<dbReference type="Proteomes" id="UP000324832">
    <property type="component" value="Unassembled WGS sequence"/>
</dbReference>
<sequence>MTDVLGGESDPELKKIAKEVPVVQDHGCFVHDTGDTYEGLFEAKKKDRSVKMHGLGAYKTAEGDIYSGIWEHDRLGFSDIAHVLYTNGAKFEGLLKDWCYSGPGKYIYPDNSVLLCDFADNAPVGKLKLLDPNGHAWLGKSEVGFAWMEASSHYYDMLDKESKTKRRSTKCKDLKESDI</sequence>